<dbReference type="InterPro" id="IPR015414">
    <property type="entry name" value="TMEM64"/>
</dbReference>
<dbReference type="Pfam" id="PF09335">
    <property type="entry name" value="VTT_dom"/>
    <property type="match status" value="1"/>
</dbReference>
<keyword evidence="3 6" id="KW-0812">Transmembrane</keyword>
<dbReference type="AlphaFoldDB" id="A0A1F8GFZ3"/>
<evidence type="ECO:0000256" key="2">
    <source>
        <dbReference type="ARBA" id="ARBA00022475"/>
    </source>
</evidence>
<keyword evidence="2 6" id="KW-1003">Cell membrane</keyword>
<feature type="domain" description="VTT" evidence="7">
    <location>
        <begin position="62"/>
        <end position="179"/>
    </location>
</feature>
<comment type="caution">
    <text evidence="8">The sequence shown here is derived from an EMBL/GenBank/DDBJ whole genome shotgun (WGS) entry which is preliminary data.</text>
</comment>
<dbReference type="STRING" id="1802695.A3A13_01700"/>
<organism evidence="8 9">
    <name type="scientific">Candidatus Yanofskybacteria bacterium RIFCSPLOWO2_01_FULL_43_22</name>
    <dbReference type="NCBI Taxonomy" id="1802695"/>
    <lineage>
        <taxon>Bacteria</taxon>
        <taxon>Candidatus Yanofskyibacteriota</taxon>
    </lineage>
</organism>
<feature type="transmembrane region" description="Helical" evidence="6">
    <location>
        <begin position="7"/>
        <end position="27"/>
    </location>
</feature>
<evidence type="ECO:0000259" key="7">
    <source>
        <dbReference type="Pfam" id="PF09335"/>
    </source>
</evidence>
<sequence length="219" mass="24661">MVKRRKIIEYVWFVIIVLLFIASVQMIKSGSLANQIDSFGILTPIIFVLLKISTLVIAPLGGTPLYFIAGSLFGNFYGLALSLLGDALGLTICFLLSRFYGHKIVEIFAGENFFKKVINTVAVLKDSKSMIKARIALIVMPEILAYASGLSRINFLTFFLISMLFSVPIDFMYVFFGSQIVATIAEHTFLFYFLVSFISVAGFWFLYKDYKKLENIQGM</sequence>
<dbReference type="PANTHER" id="PTHR12677">
    <property type="entry name" value="GOLGI APPARATUS MEMBRANE PROTEIN TVP38-RELATED"/>
    <property type="match status" value="1"/>
</dbReference>
<feature type="transmembrane region" description="Helical" evidence="6">
    <location>
        <begin position="72"/>
        <end position="97"/>
    </location>
</feature>
<evidence type="ECO:0000313" key="8">
    <source>
        <dbReference type="EMBL" id="OGN23648.1"/>
    </source>
</evidence>
<gene>
    <name evidence="8" type="ORF">A3A13_01700</name>
</gene>
<dbReference type="InterPro" id="IPR032816">
    <property type="entry name" value="VTT_dom"/>
</dbReference>
<dbReference type="PANTHER" id="PTHR12677:SF59">
    <property type="entry name" value="GOLGI APPARATUS MEMBRANE PROTEIN TVP38-RELATED"/>
    <property type="match status" value="1"/>
</dbReference>
<evidence type="ECO:0000256" key="1">
    <source>
        <dbReference type="ARBA" id="ARBA00004651"/>
    </source>
</evidence>
<keyword evidence="5 6" id="KW-0472">Membrane</keyword>
<protein>
    <recommendedName>
        <fullName evidence="6">TVP38/TMEM64 family membrane protein</fullName>
    </recommendedName>
</protein>
<name>A0A1F8GFZ3_9BACT</name>
<accession>A0A1F8GFZ3</accession>
<dbReference type="EMBL" id="MGKJ01000017">
    <property type="protein sequence ID" value="OGN23648.1"/>
    <property type="molecule type" value="Genomic_DNA"/>
</dbReference>
<feature type="transmembrane region" description="Helical" evidence="6">
    <location>
        <begin position="39"/>
        <end position="60"/>
    </location>
</feature>
<comment type="similarity">
    <text evidence="6">Belongs to the TVP38/TMEM64 family.</text>
</comment>
<evidence type="ECO:0000313" key="9">
    <source>
        <dbReference type="Proteomes" id="UP000178911"/>
    </source>
</evidence>
<evidence type="ECO:0000256" key="4">
    <source>
        <dbReference type="ARBA" id="ARBA00022989"/>
    </source>
</evidence>
<keyword evidence="4 6" id="KW-1133">Transmembrane helix</keyword>
<evidence type="ECO:0000256" key="5">
    <source>
        <dbReference type="ARBA" id="ARBA00023136"/>
    </source>
</evidence>
<feature type="transmembrane region" description="Helical" evidence="6">
    <location>
        <begin position="155"/>
        <end position="176"/>
    </location>
</feature>
<feature type="transmembrane region" description="Helical" evidence="6">
    <location>
        <begin position="188"/>
        <end position="207"/>
    </location>
</feature>
<dbReference type="Proteomes" id="UP000178911">
    <property type="component" value="Unassembled WGS sequence"/>
</dbReference>
<proteinExistence type="inferred from homology"/>
<evidence type="ECO:0000256" key="6">
    <source>
        <dbReference type="RuleBase" id="RU366058"/>
    </source>
</evidence>
<evidence type="ECO:0000256" key="3">
    <source>
        <dbReference type="ARBA" id="ARBA00022692"/>
    </source>
</evidence>
<comment type="subcellular location">
    <subcellularLocation>
        <location evidence="1 6">Cell membrane</location>
        <topology evidence="1 6">Multi-pass membrane protein</topology>
    </subcellularLocation>
</comment>
<dbReference type="GO" id="GO:0005886">
    <property type="term" value="C:plasma membrane"/>
    <property type="evidence" value="ECO:0007669"/>
    <property type="project" value="UniProtKB-SubCell"/>
</dbReference>
<reference evidence="8 9" key="1">
    <citation type="journal article" date="2016" name="Nat. Commun.">
        <title>Thousands of microbial genomes shed light on interconnected biogeochemical processes in an aquifer system.</title>
        <authorList>
            <person name="Anantharaman K."/>
            <person name="Brown C.T."/>
            <person name="Hug L.A."/>
            <person name="Sharon I."/>
            <person name="Castelle C.J."/>
            <person name="Probst A.J."/>
            <person name="Thomas B.C."/>
            <person name="Singh A."/>
            <person name="Wilkins M.J."/>
            <person name="Karaoz U."/>
            <person name="Brodie E.L."/>
            <person name="Williams K.H."/>
            <person name="Hubbard S.S."/>
            <person name="Banfield J.F."/>
        </authorList>
    </citation>
    <scope>NUCLEOTIDE SEQUENCE [LARGE SCALE GENOMIC DNA]</scope>
</reference>